<feature type="transmembrane region" description="Helical" evidence="1">
    <location>
        <begin position="28"/>
        <end position="49"/>
    </location>
</feature>
<feature type="transmembrane region" description="Helical" evidence="1">
    <location>
        <begin position="61"/>
        <end position="78"/>
    </location>
</feature>
<feature type="transmembrane region" description="Helical" evidence="1">
    <location>
        <begin position="470"/>
        <end position="491"/>
    </location>
</feature>
<sequence length="565" mass="62480">MTWNLIRWFWKMNLNSFKQSSDKAKTTLIISGVAIGFAVLFFSGIVFSVASTLPGELLSDILSLSFLSLFAFLILFAVPQVFTKLYGDDDLTLLFTLPLKSTHIYWAKFTQVFLGIPGLILAASLVLLTMFGLGAGANIFYYPFAYFTAILVVLMGLGIAYLLNLLLIQMIPAHRAKELMTVITAFAGVLGYVAFQIPTMMSRDGGGESSMLIPELPQWLPLYWAGESVSHLLLGDVTGETVLFSGLLAGLTFAVLYLSSMLVDKGFRTGWIQMNESRSNRKKKKASSAVFKVRPPIIEVGLKEWRTIKRDMREWTMLIPMTFFMFFPIFSIMIRDGNMEFLQTVPALSWISLQAIALGLFSFMTSTFTSGSVAREGSSIDLLRVLPLKGIEVAVGKLWIHWLILFGFIGILQIICAFIFGWSPFHTVAGWLLIGLTGLGSSAIGLYFGAIGAKFNHKNPQNRLETGTSFILLFVAMGYVLIQVIPFGLTLLPASELVFLLGDESSGFFMMIVQWIIGLKSSMPIIVTLVGLALNLFITAVTVWGALTFTAKEIDRGITINFVKE</sequence>
<dbReference type="Proteomes" id="UP001285636">
    <property type="component" value="Unassembled WGS sequence"/>
</dbReference>
<feature type="transmembrane region" description="Helical" evidence="1">
    <location>
        <begin position="525"/>
        <end position="547"/>
    </location>
</feature>
<feature type="transmembrane region" description="Helical" evidence="1">
    <location>
        <begin position="347"/>
        <end position="368"/>
    </location>
</feature>
<keyword evidence="1" id="KW-0812">Transmembrane</keyword>
<reference evidence="2" key="1">
    <citation type="submission" date="2023-10" db="EMBL/GenBank/DDBJ databases">
        <title>Screening of Alkalihalophilus pseudofirmusBZ-TG-HK211 and Its Alleviation of Salt Stress on Rapeseed Growth.</title>
        <authorList>
            <person name="Zhao B."/>
            <person name="Guo T."/>
        </authorList>
    </citation>
    <scope>NUCLEOTIDE SEQUENCE</scope>
    <source>
        <strain evidence="2">BZ-TG-HK211</strain>
    </source>
</reference>
<gene>
    <name evidence="2" type="ORF">RYX45_12790</name>
</gene>
<proteinExistence type="predicted"/>
<dbReference type="Pfam" id="PF16949">
    <property type="entry name" value="ABC_tran_2"/>
    <property type="match status" value="1"/>
</dbReference>
<dbReference type="EMBL" id="JAWJAY010000002">
    <property type="protein sequence ID" value="MDV2886060.1"/>
    <property type="molecule type" value="Genomic_DNA"/>
</dbReference>
<organism evidence="2 3">
    <name type="scientific">Alkalihalophilus pseudofirmus</name>
    <name type="common">Bacillus pseudofirmus</name>
    <dbReference type="NCBI Taxonomy" id="79885"/>
    <lineage>
        <taxon>Bacteria</taxon>
        <taxon>Bacillati</taxon>
        <taxon>Bacillota</taxon>
        <taxon>Bacilli</taxon>
        <taxon>Bacillales</taxon>
        <taxon>Bacillaceae</taxon>
        <taxon>Alkalihalophilus</taxon>
    </lineage>
</organism>
<keyword evidence="1" id="KW-0472">Membrane</keyword>
<evidence type="ECO:0000313" key="2">
    <source>
        <dbReference type="EMBL" id="MDV2886060.1"/>
    </source>
</evidence>
<feature type="transmembrane region" description="Helical" evidence="1">
    <location>
        <begin position="242"/>
        <end position="263"/>
    </location>
</feature>
<dbReference type="AlphaFoldDB" id="A0AAJ2NP89"/>
<dbReference type="InterPro" id="IPR031599">
    <property type="entry name" value="ABC_tran_2"/>
</dbReference>
<dbReference type="RefSeq" id="WP_323466944.1">
    <property type="nucleotide sequence ID" value="NZ_CP144224.1"/>
</dbReference>
<name>A0AAJ2NP89_ALKPS</name>
<feature type="transmembrane region" description="Helical" evidence="1">
    <location>
        <begin position="179"/>
        <end position="197"/>
    </location>
</feature>
<accession>A0AAJ2NP89</accession>
<protein>
    <submittedName>
        <fullName evidence="2">Uncharacterized protein</fullName>
    </submittedName>
</protein>
<feature type="transmembrane region" description="Helical" evidence="1">
    <location>
        <begin position="315"/>
        <end position="335"/>
    </location>
</feature>
<feature type="transmembrane region" description="Helical" evidence="1">
    <location>
        <begin position="398"/>
        <end position="422"/>
    </location>
</feature>
<comment type="caution">
    <text evidence="2">The sequence shown here is derived from an EMBL/GenBank/DDBJ whole genome shotgun (WGS) entry which is preliminary data.</text>
</comment>
<keyword evidence="1" id="KW-1133">Transmembrane helix</keyword>
<evidence type="ECO:0000313" key="3">
    <source>
        <dbReference type="Proteomes" id="UP001285636"/>
    </source>
</evidence>
<evidence type="ECO:0000256" key="1">
    <source>
        <dbReference type="SAM" id="Phobius"/>
    </source>
</evidence>
<feature type="transmembrane region" description="Helical" evidence="1">
    <location>
        <begin position="139"/>
        <end position="167"/>
    </location>
</feature>
<feature type="transmembrane region" description="Helical" evidence="1">
    <location>
        <begin position="428"/>
        <end position="449"/>
    </location>
</feature>
<feature type="transmembrane region" description="Helical" evidence="1">
    <location>
        <begin position="112"/>
        <end position="133"/>
    </location>
</feature>